<gene>
    <name evidence="2" type="ORF">AB205_0139400</name>
</gene>
<organism evidence="2 3">
    <name type="scientific">Aquarana catesbeiana</name>
    <name type="common">American bullfrog</name>
    <name type="synonym">Rana catesbeiana</name>
    <dbReference type="NCBI Taxonomy" id="8400"/>
    <lineage>
        <taxon>Eukaryota</taxon>
        <taxon>Metazoa</taxon>
        <taxon>Chordata</taxon>
        <taxon>Craniata</taxon>
        <taxon>Vertebrata</taxon>
        <taxon>Euteleostomi</taxon>
        <taxon>Amphibia</taxon>
        <taxon>Batrachia</taxon>
        <taxon>Anura</taxon>
        <taxon>Neobatrachia</taxon>
        <taxon>Ranoidea</taxon>
        <taxon>Ranidae</taxon>
        <taxon>Aquarana</taxon>
    </lineage>
</organism>
<proteinExistence type="predicted"/>
<sequence>MRTAGTHPPPPEEGEQRSRPEDVEEGDVVEIVITIGDVQVVIPKSSHFTSDSAQQMIQEIMFCSRDVDIIKEKNQGD</sequence>
<name>A0A2G9RYD8_AQUCT</name>
<keyword evidence="3" id="KW-1185">Reference proteome</keyword>
<evidence type="ECO:0000256" key="1">
    <source>
        <dbReference type="SAM" id="MobiDB-lite"/>
    </source>
</evidence>
<reference evidence="3" key="1">
    <citation type="journal article" date="2017" name="Nat. Commun.">
        <title>The North American bullfrog draft genome provides insight into hormonal regulation of long noncoding RNA.</title>
        <authorList>
            <person name="Hammond S.A."/>
            <person name="Warren R.L."/>
            <person name="Vandervalk B.P."/>
            <person name="Kucuk E."/>
            <person name="Khan H."/>
            <person name="Gibb E.A."/>
            <person name="Pandoh P."/>
            <person name="Kirk H."/>
            <person name="Zhao Y."/>
            <person name="Jones M."/>
            <person name="Mungall A.J."/>
            <person name="Coope R."/>
            <person name="Pleasance S."/>
            <person name="Moore R.A."/>
            <person name="Holt R.A."/>
            <person name="Round J.M."/>
            <person name="Ohora S."/>
            <person name="Walle B.V."/>
            <person name="Veldhoen N."/>
            <person name="Helbing C.C."/>
            <person name="Birol I."/>
        </authorList>
    </citation>
    <scope>NUCLEOTIDE SEQUENCE [LARGE SCALE GENOMIC DNA]</scope>
</reference>
<dbReference type="Proteomes" id="UP000228934">
    <property type="component" value="Unassembled WGS sequence"/>
</dbReference>
<protein>
    <submittedName>
        <fullName evidence="2">Uncharacterized protein</fullName>
    </submittedName>
</protein>
<evidence type="ECO:0000313" key="2">
    <source>
        <dbReference type="EMBL" id="PIO32918.1"/>
    </source>
</evidence>
<feature type="region of interest" description="Disordered" evidence="1">
    <location>
        <begin position="1"/>
        <end position="25"/>
    </location>
</feature>
<evidence type="ECO:0000313" key="3">
    <source>
        <dbReference type="Proteomes" id="UP000228934"/>
    </source>
</evidence>
<dbReference type="EMBL" id="KV927826">
    <property type="protein sequence ID" value="PIO32918.1"/>
    <property type="molecule type" value="Genomic_DNA"/>
</dbReference>
<dbReference type="AlphaFoldDB" id="A0A2G9RYD8"/>
<accession>A0A2G9RYD8</accession>